<sequence>MLNMGFPGLLHLGEMAISNNPELWDFCKIILHNSLSWVGNDYEFLLPAQKTDTTFKGNCVHISQIIGTPDPQLIMRCYLYLCDQLFPLHPQLWLHNNGSSPTHSWFLHCLQQYCPSKIASQSIHADSAMALTQ</sequence>
<evidence type="ECO:0000313" key="1">
    <source>
        <dbReference type="EMBL" id="KIM76580.1"/>
    </source>
</evidence>
<gene>
    <name evidence="1" type="ORF">PILCRDRAFT_42944</name>
</gene>
<proteinExistence type="predicted"/>
<evidence type="ECO:0000313" key="2">
    <source>
        <dbReference type="Proteomes" id="UP000054166"/>
    </source>
</evidence>
<protein>
    <submittedName>
        <fullName evidence="1">Uncharacterized protein</fullName>
    </submittedName>
</protein>
<dbReference type="OrthoDB" id="5598396at2759"/>
<reference evidence="2" key="2">
    <citation type="submission" date="2015-01" db="EMBL/GenBank/DDBJ databases">
        <title>Evolutionary Origins and Diversification of the Mycorrhizal Mutualists.</title>
        <authorList>
            <consortium name="DOE Joint Genome Institute"/>
            <consortium name="Mycorrhizal Genomics Consortium"/>
            <person name="Kohler A."/>
            <person name="Kuo A."/>
            <person name="Nagy L.G."/>
            <person name="Floudas D."/>
            <person name="Copeland A."/>
            <person name="Barry K.W."/>
            <person name="Cichocki N."/>
            <person name="Veneault-Fourrey C."/>
            <person name="LaButti K."/>
            <person name="Lindquist E.A."/>
            <person name="Lipzen A."/>
            <person name="Lundell T."/>
            <person name="Morin E."/>
            <person name="Murat C."/>
            <person name="Riley R."/>
            <person name="Ohm R."/>
            <person name="Sun H."/>
            <person name="Tunlid A."/>
            <person name="Henrissat B."/>
            <person name="Grigoriev I.V."/>
            <person name="Hibbett D.S."/>
            <person name="Martin F."/>
        </authorList>
    </citation>
    <scope>NUCLEOTIDE SEQUENCE [LARGE SCALE GENOMIC DNA]</scope>
    <source>
        <strain evidence="2">F 1598</strain>
    </source>
</reference>
<dbReference type="Proteomes" id="UP000054166">
    <property type="component" value="Unassembled WGS sequence"/>
</dbReference>
<keyword evidence="2" id="KW-1185">Reference proteome</keyword>
<dbReference type="HOGENOM" id="CLU_111690_1_0_1"/>
<dbReference type="EMBL" id="KN833033">
    <property type="protein sequence ID" value="KIM76580.1"/>
    <property type="molecule type" value="Genomic_DNA"/>
</dbReference>
<accession>A0A0C3EVN3</accession>
<reference evidence="1 2" key="1">
    <citation type="submission" date="2014-04" db="EMBL/GenBank/DDBJ databases">
        <authorList>
            <consortium name="DOE Joint Genome Institute"/>
            <person name="Kuo A."/>
            <person name="Tarkka M."/>
            <person name="Buscot F."/>
            <person name="Kohler A."/>
            <person name="Nagy L.G."/>
            <person name="Floudas D."/>
            <person name="Copeland A."/>
            <person name="Barry K.W."/>
            <person name="Cichocki N."/>
            <person name="Veneault-Fourrey C."/>
            <person name="LaButti K."/>
            <person name="Lindquist E.A."/>
            <person name="Lipzen A."/>
            <person name="Lundell T."/>
            <person name="Morin E."/>
            <person name="Murat C."/>
            <person name="Sun H."/>
            <person name="Tunlid A."/>
            <person name="Henrissat B."/>
            <person name="Grigoriev I.V."/>
            <person name="Hibbett D.S."/>
            <person name="Martin F."/>
            <person name="Nordberg H.P."/>
            <person name="Cantor M.N."/>
            <person name="Hua S.X."/>
        </authorList>
    </citation>
    <scope>NUCLEOTIDE SEQUENCE [LARGE SCALE GENOMIC DNA]</scope>
    <source>
        <strain evidence="1 2">F 1598</strain>
    </source>
</reference>
<feature type="non-terminal residue" evidence="1">
    <location>
        <position position="133"/>
    </location>
</feature>
<dbReference type="InParanoid" id="A0A0C3EVN3"/>
<dbReference type="AlphaFoldDB" id="A0A0C3EVN3"/>
<organism evidence="1 2">
    <name type="scientific">Piloderma croceum (strain F 1598)</name>
    <dbReference type="NCBI Taxonomy" id="765440"/>
    <lineage>
        <taxon>Eukaryota</taxon>
        <taxon>Fungi</taxon>
        <taxon>Dikarya</taxon>
        <taxon>Basidiomycota</taxon>
        <taxon>Agaricomycotina</taxon>
        <taxon>Agaricomycetes</taxon>
        <taxon>Agaricomycetidae</taxon>
        <taxon>Atheliales</taxon>
        <taxon>Atheliaceae</taxon>
        <taxon>Piloderma</taxon>
    </lineage>
</organism>
<name>A0A0C3EVN3_PILCF</name>